<feature type="region of interest" description="Disordered" evidence="1">
    <location>
        <begin position="403"/>
        <end position="427"/>
    </location>
</feature>
<dbReference type="SMART" id="SM00507">
    <property type="entry name" value="HNHc"/>
    <property type="match status" value="1"/>
</dbReference>
<keyword evidence="4" id="KW-1185">Reference proteome</keyword>
<dbReference type="CDD" id="cd00085">
    <property type="entry name" value="HNHc"/>
    <property type="match status" value="1"/>
</dbReference>
<dbReference type="RefSeq" id="WP_204916542.1">
    <property type="nucleotide sequence ID" value="NZ_BAAAQP010000011.1"/>
</dbReference>
<reference evidence="3 4" key="1">
    <citation type="submission" date="2021-01" db="EMBL/GenBank/DDBJ databases">
        <title>Sequencing the genomes of 1000 actinobacteria strains.</title>
        <authorList>
            <person name="Klenk H.-P."/>
        </authorList>
    </citation>
    <scope>NUCLEOTIDE SEQUENCE [LARGE SCALE GENOMIC DNA]</scope>
    <source>
        <strain evidence="3 4">DSM 18662</strain>
    </source>
</reference>
<gene>
    <name evidence="3" type="ORF">JOE57_000838</name>
</gene>
<evidence type="ECO:0000313" key="4">
    <source>
        <dbReference type="Proteomes" id="UP000704762"/>
    </source>
</evidence>
<evidence type="ECO:0000313" key="3">
    <source>
        <dbReference type="EMBL" id="MBM7797917.1"/>
    </source>
</evidence>
<proteinExistence type="predicted"/>
<evidence type="ECO:0000256" key="1">
    <source>
        <dbReference type="SAM" id="MobiDB-lite"/>
    </source>
</evidence>
<dbReference type="EMBL" id="JAFBCF010000001">
    <property type="protein sequence ID" value="MBM7797917.1"/>
    <property type="molecule type" value="Genomic_DNA"/>
</dbReference>
<accession>A0ABS2RHB0</accession>
<sequence>MRGIDRRVSSAAAPASAELSASAAAEVRRLIDADRARCAAETARARQWSAEVDALMESLAETEITADDLFHATIAAELEQGWSHYERWAGHQQVVLGRQVECATAEDPWVGVARVAPRPLAGVTGVCGPELTAGVSRAIPEQLSPAQLVELMTGAERLSRWAQGVQLAAVAAFAECAVMTDPDERDHPLPGAAGVVEVGFSCQREIEEFCSDGISAALGLSLTAAGELLNAACMAVDVEPVRDLLARGELDSARVRVMARELASVPYQGADAQWIDDVVAEHHTLTPRKLQRTLKRLVMDRCPDGHGDAHRRELANRGCWVRPKEAGMATFHAYLSADEATWAYRVLNAAAWAEHHREEDERGPCQLRGDTRSLDSLRADALMQVIGQLGDRLLADGDDTCEPSAQPLRRSAGAVEALQADSDGRDTTRRAGISAARVMLHVYMRASTVAGQDDRPAELLGYGPITADHARALVEDARLVRILTDPFSGDIRAVDTPSYRVPRILRWAMQARDRTCVFPTCDVPADSVQADHVVPHPFARKVDKALASGTTRLSNLSSLCVRHHRMKTHGGWQIQSTRGARWEWISPTGHSYVRNPDWGPPAGFWSDHRDVIPESPAPPF</sequence>
<protein>
    <recommendedName>
        <fullName evidence="2">HNH nuclease domain-containing protein</fullName>
    </recommendedName>
</protein>
<feature type="domain" description="HNH nuclease" evidence="2">
    <location>
        <begin position="505"/>
        <end position="565"/>
    </location>
</feature>
<evidence type="ECO:0000259" key="2">
    <source>
        <dbReference type="SMART" id="SM00507"/>
    </source>
</evidence>
<comment type="caution">
    <text evidence="3">The sequence shown here is derived from an EMBL/GenBank/DDBJ whole genome shotgun (WGS) entry which is preliminary data.</text>
</comment>
<organism evidence="3 4">
    <name type="scientific">Microlunatus panaciterrae</name>
    <dbReference type="NCBI Taxonomy" id="400768"/>
    <lineage>
        <taxon>Bacteria</taxon>
        <taxon>Bacillati</taxon>
        <taxon>Actinomycetota</taxon>
        <taxon>Actinomycetes</taxon>
        <taxon>Propionibacteriales</taxon>
        <taxon>Propionibacteriaceae</taxon>
        <taxon>Microlunatus</taxon>
    </lineage>
</organism>
<dbReference type="InterPro" id="IPR003615">
    <property type="entry name" value="HNH_nuc"/>
</dbReference>
<dbReference type="Proteomes" id="UP000704762">
    <property type="component" value="Unassembled WGS sequence"/>
</dbReference>
<name>A0ABS2RHB0_9ACTN</name>